<dbReference type="OrthoDB" id="66025at2"/>
<evidence type="ECO:0000259" key="2">
    <source>
        <dbReference type="PROSITE" id="PS50983"/>
    </source>
</evidence>
<comment type="similarity">
    <text evidence="1">Belongs to the bacterial solute-binding protein 8 family.</text>
</comment>
<dbReference type="EMBL" id="AZDX01000028">
    <property type="protein sequence ID" value="KRL06267.1"/>
    <property type="molecule type" value="Genomic_DNA"/>
</dbReference>
<name>A0A0R1MP80_9LACO</name>
<gene>
    <name evidence="3" type="ORF">FC92_GL000947</name>
</gene>
<proteinExistence type="inferred from homology"/>
<dbReference type="InterPro" id="IPR050902">
    <property type="entry name" value="ABC_Transporter_SBP"/>
</dbReference>
<dbReference type="Gene3D" id="3.40.50.1980">
    <property type="entry name" value="Nitrogenase molybdenum iron protein domain"/>
    <property type="match status" value="2"/>
</dbReference>
<dbReference type="Proteomes" id="UP000051448">
    <property type="component" value="Unassembled WGS sequence"/>
</dbReference>
<dbReference type="AlphaFoldDB" id="A0A0R1MP80"/>
<keyword evidence="4" id="KW-1185">Reference proteome</keyword>
<sequence>MAVLGLVYLSQQKQSSQTSEKQPRIVATTVAITEVFAHLNMKLVGVPSDSSLQKVPNKYHNVTRVGNHVSINWDNLLTAKPDIVYVDSELTDEYQGKLKEQKIGMKSLNFQNYGSLVKSIKYLGRKYDKQKEAQKLLSQIKIKKISRVQKPKVLILMGMPGGSFLVMNSKTYLGDLVKRAGGEVVGASPSSLYTTASSEAIVQADPDIVIRLAHAMPKQVKAAFITTFKQSPYNNLKAVKEKHVYDVVAPKFSPTANLKVKQAYNQVKRWLDQIDK</sequence>
<dbReference type="PANTHER" id="PTHR30535:SF36">
    <property type="entry name" value="HIGH-AFFINITY HEME UPTAKE SYSTEM PROTEIN ISDE"/>
    <property type="match status" value="1"/>
</dbReference>
<dbReference type="Pfam" id="PF01497">
    <property type="entry name" value="Peripla_BP_2"/>
    <property type="match status" value="1"/>
</dbReference>
<dbReference type="GO" id="GO:0071281">
    <property type="term" value="P:cellular response to iron ion"/>
    <property type="evidence" value="ECO:0007669"/>
    <property type="project" value="TreeGrafter"/>
</dbReference>
<accession>A0A0R1MP80</accession>
<dbReference type="RefSeq" id="WP_057869931.1">
    <property type="nucleotide sequence ID" value="NZ_AZDX01000028.1"/>
</dbReference>
<feature type="domain" description="Fe/B12 periplasmic-binding" evidence="2">
    <location>
        <begin position="24"/>
        <end position="275"/>
    </location>
</feature>
<evidence type="ECO:0000313" key="3">
    <source>
        <dbReference type="EMBL" id="KRL06267.1"/>
    </source>
</evidence>
<evidence type="ECO:0000256" key="1">
    <source>
        <dbReference type="ARBA" id="ARBA00008814"/>
    </source>
</evidence>
<dbReference type="PATRIC" id="fig|1423759.3.peg.1002"/>
<comment type="caution">
    <text evidence="3">The sequence shown here is derived from an EMBL/GenBank/DDBJ whole genome shotgun (WGS) entry which is preliminary data.</text>
</comment>
<reference evidence="3 4" key="1">
    <citation type="journal article" date="2015" name="Genome Announc.">
        <title>Expanding the biotechnology potential of lactobacilli through comparative genomics of 213 strains and associated genera.</title>
        <authorList>
            <person name="Sun Z."/>
            <person name="Harris H.M."/>
            <person name="McCann A."/>
            <person name="Guo C."/>
            <person name="Argimon S."/>
            <person name="Zhang W."/>
            <person name="Yang X."/>
            <person name="Jeffery I.B."/>
            <person name="Cooney J.C."/>
            <person name="Kagawa T.F."/>
            <person name="Liu W."/>
            <person name="Song Y."/>
            <person name="Salvetti E."/>
            <person name="Wrobel A."/>
            <person name="Rasinkangas P."/>
            <person name="Parkhill J."/>
            <person name="Rea M.C."/>
            <person name="O'Sullivan O."/>
            <person name="Ritari J."/>
            <person name="Douillard F.P."/>
            <person name="Paul Ross R."/>
            <person name="Yang R."/>
            <person name="Briner A.E."/>
            <person name="Felis G.E."/>
            <person name="de Vos W.M."/>
            <person name="Barrangou R."/>
            <person name="Klaenhammer T.R."/>
            <person name="Caufield P.W."/>
            <person name="Cui Y."/>
            <person name="Zhang H."/>
            <person name="O'Toole P.W."/>
        </authorList>
    </citation>
    <scope>NUCLEOTIDE SEQUENCE [LARGE SCALE GENOMIC DNA]</scope>
    <source>
        <strain evidence="3 4">DSM 19519</strain>
    </source>
</reference>
<evidence type="ECO:0000313" key="4">
    <source>
        <dbReference type="Proteomes" id="UP000051448"/>
    </source>
</evidence>
<dbReference type="GeneID" id="98311711"/>
<organism evidence="3 4">
    <name type="scientific">Liquorilactobacillus hordei DSM 19519</name>
    <dbReference type="NCBI Taxonomy" id="1423759"/>
    <lineage>
        <taxon>Bacteria</taxon>
        <taxon>Bacillati</taxon>
        <taxon>Bacillota</taxon>
        <taxon>Bacilli</taxon>
        <taxon>Lactobacillales</taxon>
        <taxon>Lactobacillaceae</taxon>
        <taxon>Liquorilactobacillus</taxon>
    </lineage>
</organism>
<dbReference type="SUPFAM" id="SSF53807">
    <property type="entry name" value="Helical backbone' metal receptor"/>
    <property type="match status" value="1"/>
</dbReference>
<dbReference type="PANTHER" id="PTHR30535">
    <property type="entry name" value="VITAMIN B12-BINDING PROTEIN"/>
    <property type="match status" value="1"/>
</dbReference>
<dbReference type="InterPro" id="IPR002491">
    <property type="entry name" value="ABC_transptr_periplasmic_BD"/>
</dbReference>
<dbReference type="PROSITE" id="PS50983">
    <property type="entry name" value="FE_B12_PBP"/>
    <property type="match status" value="1"/>
</dbReference>
<dbReference type="STRING" id="1423759.FC92_GL000947"/>
<protein>
    <submittedName>
        <fullName evidence="3">Iron ABC transporter substrate-binding protein</fullName>
    </submittedName>
</protein>